<feature type="region of interest" description="Disordered" evidence="2">
    <location>
        <begin position="587"/>
        <end position="637"/>
    </location>
</feature>
<evidence type="ECO:0000313" key="4">
    <source>
        <dbReference type="Proteomes" id="UP000252187"/>
    </source>
</evidence>
<organism evidence="3 4">
    <name type="scientific">Dietzia maris</name>
    <dbReference type="NCBI Taxonomy" id="37915"/>
    <lineage>
        <taxon>Bacteria</taxon>
        <taxon>Bacillati</taxon>
        <taxon>Actinomycetota</taxon>
        <taxon>Actinomycetes</taxon>
        <taxon>Mycobacteriales</taxon>
        <taxon>Dietziaceae</taxon>
        <taxon>Dietzia</taxon>
    </lineage>
</organism>
<sequence>MVRDRGAGRERLVGHRGLVVAAGRPEGPRDLVWNVQDRASRKRFHLHRCGHRVGAGEHHETSTSGRRNRGGVAVPLGVAAPAVAQETTTTTRTTDQAAAAAEMADAVEAECAAVTAIIPVPSSHDANAPTGNGSGIFTDVVNPVAGDSEAAFEPIFIPYQARGHGDDPAAAYSQTLTDGYARLTQVSHRVISQCPDTKLALLGQGQGGHLVSVFASEIGKGNAVISDESVAFAATISDPTRAAGQTLFPGVPGQSAPVSWTGTAPSSRVGKTSSAPLFNRTSSTSQAGGTSSRPPRASQRQMKIPAQETSVKLYADLATVPKGSGLNHEAQQIEDFGSLTGRVAQICVTGDLSCSAPENAALGRAALAIMDHAGTDFSGDPLAAANAVSQSLTATAASGVARHAAEGWQGDTIDALAPTGEFSVSERIEQAATPRIRTGPQAGADETSTVEDSVAALNRAGSIGINAATTVAGDVLDEATIGALLEAGITGGATSPELTATLGARAGASALKLIKPRSLGPRLVSVFEALTSNITDNAELPELIAAARTWDRLATADGYRAVPIAASGESATEVLADWLAAAVRDNTPTGEESADAQSSETSATSSRTSATAEPTPARTPKPLTQAVSAAPSPRGTYLRDESEAVIPAGPTPKVDAYELTTVANETGAYGGAPISVADASSRLVSRNSDYTAAQQLAFLADPAYPVDSPLAGVTQAGAHVAITNGRS</sequence>
<dbReference type="InterPro" id="IPR000675">
    <property type="entry name" value="Cutinase/axe"/>
</dbReference>
<feature type="compositionally biased region" description="Low complexity" evidence="2">
    <location>
        <begin position="595"/>
        <end position="620"/>
    </location>
</feature>
<gene>
    <name evidence="3" type="ORF">DQ226_13950</name>
</gene>
<dbReference type="AlphaFoldDB" id="A0A365P8C4"/>
<dbReference type="Proteomes" id="UP000252187">
    <property type="component" value="Unassembled WGS sequence"/>
</dbReference>
<dbReference type="EMBL" id="QNTT01000045">
    <property type="protein sequence ID" value="RBA32486.1"/>
    <property type="molecule type" value="Genomic_DNA"/>
</dbReference>
<evidence type="ECO:0008006" key="5">
    <source>
        <dbReference type="Google" id="ProtNLM"/>
    </source>
</evidence>
<feature type="compositionally biased region" description="Low complexity" evidence="2">
    <location>
        <begin position="281"/>
        <end position="292"/>
    </location>
</feature>
<name>A0A365P8C4_9ACTN</name>
<feature type="region of interest" description="Disordered" evidence="2">
    <location>
        <begin position="245"/>
        <end position="303"/>
    </location>
</feature>
<keyword evidence="1" id="KW-0378">Hydrolase</keyword>
<dbReference type="InterPro" id="IPR029058">
    <property type="entry name" value="AB_hydrolase_fold"/>
</dbReference>
<reference evidence="3 4" key="1">
    <citation type="submission" date="2018-06" db="EMBL/GenBank/DDBJ databases">
        <title>Whole genome sequencing of four bacterial strains from South Shetland trench revealing bio-synthetic gene clusters.</title>
        <authorList>
            <person name="Abdel-Mageed W.M."/>
            <person name="Lehri B."/>
            <person name="Jarmusch S.A."/>
            <person name="Miranda K."/>
            <person name="Goodfellow M."/>
            <person name="Jaspars M."/>
            <person name="Karlyshev A.V."/>
        </authorList>
    </citation>
    <scope>NUCLEOTIDE SEQUENCE [LARGE SCALE GENOMIC DNA]</scope>
    <source>
        <strain evidence="3 4">SST1</strain>
    </source>
</reference>
<dbReference type="Gene3D" id="3.40.50.1820">
    <property type="entry name" value="alpha/beta hydrolase"/>
    <property type="match status" value="1"/>
</dbReference>
<dbReference type="SUPFAM" id="SSF53474">
    <property type="entry name" value="alpha/beta-Hydrolases"/>
    <property type="match status" value="1"/>
</dbReference>
<protein>
    <recommendedName>
        <fullName evidence="5">Cutinase family protein</fullName>
    </recommendedName>
</protein>
<dbReference type="SMART" id="SM01110">
    <property type="entry name" value="Cutinase"/>
    <property type="match status" value="1"/>
</dbReference>
<evidence type="ECO:0000256" key="2">
    <source>
        <dbReference type="SAM" id="MobiDB-lite"/>
    </source>
</evidence>
<proteinExistence type="predicted"/>
<dbReference type="GO" id="GO:0016787">
    <property type="term" value="F:hydrolase activity"/>
    <property type="evidence" value="ECO:0007669"/>
    <property type="project" value="UniProtKB-KW"/>
</dbReference>
<evidence type="ECO:0000256" key="1">
    <source>
        <dbReference type="ARBA" id="ARBA00022801"/>
    </source>
</evidence>
<evidence type="ECO:0000313" key="3">
    <source>
        <dbReference type="EMBL" id="RBA32486.1"/>
    </source>
</evidence>
<accession>A0A365P8C4</accession>
<dbReference type="Pfam" id="PF01083">
    <property type="entry name" value="Cutinase"/>
    <property type="match status" value="1"/>
</dbReference>
<comment type="caution">
    <text evidence="3">The sequence shown here is derived from an EMBL/GenBank/DDBJ whole genome shotgun (WGS) entry which is preliminary data.</text>
</comment>
<feature type="compositionally biased region" description="Polar residues" evidence="2">
    <location>
        <begin position="256"/>
        <end position="280"/>
    </location>
</feature>